<gene>
    <name evidence="1" type="ORF">B0F87_10732</name>
</gene>
<dbReference type="Proteomes" id="UP000240010">
    <property type="component" value="Unassembled WGS sequence"/>
</dbReference>
<sequence>MSDSRFMWLWLRAHATPFYDTYWVERGLKEFEVIYKRKPFPALANDAQTKAHIEAAMRQYMQKTIVHFGEGRLNPSTIAWVMWKVEEELSNVIA</sequence>
<accession>A0A2S6HBD2</accession>
<evidence type="ECO:0000313" key="2">
    <source>
        <dbReference type="Proteomes" id="UP000240010"/>
    </source>
</evidence>
<comment type="caution">
    <text evidence="1">The sequence shown here is derived from an EMBL/GenBank/DDBJ whole genome shotgun (WGS) entry which is preliminary data.</text>
</comment>
<dbReference type="EMBL" id="PTIZ01000007">
    <property type="protein sequence ID" value="PPK74789.1"/>
    <property type="molecule type" value="Genomic_DNA"/>
</dbReference>
<dbReference type="AlphaFoldDB" id="A0A2S6HBD2"/>
<proteinExistence type="predicted"/>
<name>A0A2S6HBD2_9GAMM</name>
<evidence type="ECO:0000313" key="1">
    <source>
        <dbReference type="EMBL" id="PPK74789.1"/>
    </source>
</evidence>
<organism evidence="1 2">
    <name type="scientific">Methylobacter tundripaludum</name>
    <dbReference type="NCBI Taxonomy" id="173365"/>
    <lineage>
        <taxon>Bacteria</taxon>
        <taxon>Pseudomonadati</taxon>
        <taxon>Pseudomonadota</taxon>
        <taxon>Gammaproteobacteria</taxon>
        <taxon>Methylococcales</taxon>
        <taxon>Methylococcaceae</taxon>
        <taxon>Methylobacter</taxon>
    </lineage>
</organism>
<reference evidence="1 2" key="1">
    <citation type="submission" date="2018-02" db="EMBL/GenBank/DDBJ databases">
        <title>Subsurface microbial communities from deep shales in Ohio and West Virginia, USA.</title>
        <authorList>
            <person name="Wrighton K."/>
        </authorList>
    </citation>
    <scope>NUCLEOTIDE SEQUENCE [LARGE SCALE GENOMIC DNA]</scope>
    <source>
        <strain evidence="1 2">OWC-DMM</strain>
    </source>
</reference>
<protein>
    <submittedName>
        <fullName evidence="1">Uncharacterized protein</fullName>
    </submittedName>
</protein>